<evidence type="ECO:0000313" key="1">
    <source>
        <dbReference type="EMBL" id="CEK77219.1"/>
    </source>
</evidence>
<name>A0A0B7A8A3_9EUPU</name>
<dbReference type="EMBL" id="HACG01030354">
    <property type="protein sequence ID" value="CEK77219.1"/>
    <property type="molecule type" value="Transcribed_RNA"/>
</dbReference>
<gene>
    <name evidence="1" type="primary">ORF103527</name>
</gene>
<accession>A0A0B7A8A3</accession>
<organism evidence="1">
    <name type="scientific">Arion vulgaris</name>
    <dbReference type="NCBI Taxonomy" id="1028688"/>
    <lineage>
        <taxon>Eukaryota</taxon>
        <taxon>Metazoa</taxon>
        <taxon>Spiralia</taxon>
        <taxon>Lophotrochozoa</taxon>
        <taxon>Mollusca</taxon>
        <taxon>Gastropoda</taxon>
        <taxon>Heterobranchia</taxon>
        <taxon>Euthyneura</taxon>
        <taxon>Panpulmonata</taxon>
        <taxon>Eupulmonata</taxon>
        <taxon>Stylommatophora</taxon>
        <taxon>Helicina</taxon>
        <taxon>Arionoidea</taxon>
        <taxon>Arionidae</taxon>
        <taxon>Arion</taxon>
    </lineage>
</organism>
<proteinExistence type="predicted"/>
<dbReference type="AlphaFoldDB" id="A0A0B7A8A3"/>
<protein>
    <submittedName>
        <fullName evidence="1">Uncharacterized protein</fullName>
    </submittedName>
</protein>
<sequence length="73" mass="8198">SGNNPRDLPCFLYIYIAQSSARFSHLFREIGKTFIELVPSLIVPAKCVTQSINSEALETILEIYEQNCTCDSV</sequence>
<reference evidence="1" key="1">
    <citation type="submission" date="2014-12" db="EMBL/GenBank/DDBJ databases">
        <title>Insight into the proteome of Arion vulgaris.</title>
        <authorList>
            <person name="Aradska J."/>
            <person name="Bulat T."/>
            <person name="Smidak R."/>
            <person name="Sarate P."/>
            <person name="Gangsoo J."/>
            <person name="Sialana F."/>
            <person name="Bilban M."/>
            <person name="Lubec G."/>
        </authorList>
    </citation>
    <scope>NUCLEOTIDE SEQUENCE</scope>
    <source>
        <tissue evidence="1">Skin</tissue>
    </source>
</reference>
<feature type="non-terminal residue" evidence="1">
    <location>
        <position position="1"/>
    </location>
</feature>